<dbReference type="KEGG" id="sdeo:D0436_17820"/>
<proteinExistence type="predicted"/>
<sequence length="140" mass="15467">MFRYLFLISMLLLSSCASVDKTSVKLSSATINKVSYIKNSDGVFEFSFDYVIDNFLSVKNIYFCSVHVLAIGGKTIMSPIEGESSACIIDTFSGKAKVNWTAKGDVNSDLTVQYFIAIYQKESKDLSQSIANSQLAKLEI</sequence>
<evidence type="ECO:0000256" key="1">
    <source>
        <dbReference type="SAM" id="SignalP"/>
    </source>
</evidence>
<protein>
    <recommendedName>
        <fullName evidence="4">Lipoprotein</fullName>
    </recommendedName>
</protein>
<evidence type="ECO:0000313" key="2">
    <source>
        <dbReference type="EMBL" id="QDZ92160.1"/>
    </source>
</evidence>
<reference evidence="2 3" key="1">
    <citation type="journal article" date="2019" name="Ecotoxicol. Environ. Saf.">
        <title>Microbial characterization of heavy metal resistant bacterial strains isolated from an electroplating wastewater treatment plant.</title>
        <authorList>
            <person name="Cai X."/>
            <person name="Zheng X."/>
            <person name="Zhang D."/>
            <person name="Iqbal W."/>
            <person name="Liu C."/>
            <person name="Yang B."/>
            <person name="Zhao X."/>
            <person name="Lu X."/>
            <person name="Mao Y."/>
        </authorList>
    </citation>
    <scope>NUCLEOTIDE SEQUENCE [LARGE SCALE GENOMIC DNA]</scope>
    <source>
        <strain evidence="2 3">Ni1-3</strain>
    </source>
</reference>
<organism evidence="2 3">
    <name type="scientific">Shewanella decolorationis</name>
    <dbReference type="NCBI Taxonomy" id="256839"/>
    <lineage>
        <taxon>Bacteria</taxon>
        <taxon>Pseudomonadati</taxon>
        <taxon>Pseudomonadota</taxon>
        <taxon>Gammaproteobacteria</taxon>
        <taxon>Alteromonadales</taxon>
        <taxon>Shewanellaceae</taxon>
        <taxon>Shewanella</taxon>
    </lineage>
</organism>
<feature type="chain" id="PRO_5022814863" description="Lipoprotein" evidence="1">
    <location>
        <begin position="20"/>
        <end position="140"/>
    </location>
</feature>
<name>A0A5B8QZT7_9GAMM</name>
<accession>A0A5B8QZT7</accession>
<dbReference type="PROSITE" id="PS51257">
    <property type="entry name" value="PROKAR_LIPOPROTEIN"/>
    <property type="match status" value="1"/>
</dbReference>
<dbReference type="EMBL" id="CP031775">
    <property type="protein sequence ID" value="QDZ92160.1"/>
    <property type="molecule type" value="Genomic_DNA"/>
</dbReference>
<dbReference type="AlphaFoldDB" id="A0A5B8QZT7"/>
<gene>
    <name evidence="2" type="ORF">D0436_17820</name>
</gene>
<evidence type="ECO:0008006" key="4">
    <source>
        <dbReference type="Google" id="ProtNLM"/>
    </source>
</evidence>
<feature type="signal peptide" evidence="1">
    <location>
        <begin position="1"/>
        <end position="19"/>
    </location>
</feature>
<dbReference type="Proteomes" id="UP000321124">
    <property type="component" value="Chromosome"/>
</dbReference>
<dbReference type="RefSeq" id="WP_208659926.1">
    <property type="nucleotide sequence ID" value="NZ_CP031775.2"/>
</dbReference>
<keyword evidence="1" id="KW-0732">Signal</keyword>
<evidence type="ECO:0000313" key="3">
    <source>
        <dbReference type="Proteomes" id="UP000321124"/>
    </source>
</evidence>